<name>A0A7C8MPR4_9PEZI</name>
<proteinExistence type="predicted"/>
<dbReference type="EMBL" id="WUBL01000052">
    <property type="protein sequence ID" value="KAF2968350.1"/>
    <property type="molecule type" value="Genomic_DNA"/>
</dbReference>
<dbReference type="Proteomes" id="UP000481858">
    <property type="component" value="Unassembled WGS sequence"/>
</dbReference>
<dbReference type="OrthoDB" id="4743560at2759"/>
<protein>
    <submittedName>
        <fullName evidence="1">Uncharacterized protein</fullName>
    </submittedName>
</protein>
<dbReference type="AlphaFoldDB" id="A0A7C8MPR4"/>
<reference evidence="1 2" key="1">
    <citation type="submission" date="2019-12" db="EMBL/GenBank/DDBJ databases">
        <title>Draft genome sequence of the ascomycete Xylaria multiplex DSM 110363.</title>
        <authorList>
            <person name="Buettner E."/>
            <person name="Kellner H."/>
        </authorList>
    </citation>
    <scope>NUCLEOTIDE SEQUENCE [LARGE SCALE GENOMIC DNA]</scope>
    <source>
        <strain evidence="1 2">DSM 110363</strain>
    </source>
</reference>
<sequence length="110" mass="12663">MIEPTAEYERFYNQCRRETDSQRFEFCVPKNDPEPPSAELISWSTTNDAYPSLSGGHPRLDTGVQPVFKKEFKLTRAFHSVKRVKCKCHDFSRLRAAIADPISDPSRLKS</sequence>
<keyword evidence="2" id="KW-1185">Reference proteome</keyword>
<organism evidence="1 2">
    <name type="scientific">Xylaria multiplex</name>
    <dbReference type="NCBI Taxonomy" id="323545"/>
    <lineage>
        <taxon>Eukaryota</taxon>
        <taxon>Fungi</taxon>
        <taxon>Dikarya</taxon>
        <taxon>Ascomycota</taxon>
        <taxon>Pezizomycotina</taxon>
        <taxon>Sordariomycetes</taxon>
        <taxon>Xylariomycetidae</taxon>
        <taxon>Xylariales</taxon>
        <taxon>Xylariaceae</taxon>
        <taxon>Xylaria</taxon>
    </lineage>
</organism>
<accession>A0A7C8MPR4</accession>
<comment type="caution">
    <text evidence="1">The sequence shown here is derived from an EMBL/GenBank/DDBJ whole genome shotgun (WGS) entry which is preliminary data.</text>
</comment>
<evidence type="ECO:0000313" key="2">
    <source>
        <dbReference type="Proteomes" id="UP000481858"/>
    </source>
</evidence>
<gene>
    <name evidence="1" type="ORF">GQX73_g5202</name>
</gene>
<evidence type="ECO:0000313" key="1">
    <source>
        <dbReference type="EMBL" id="KAF2968350.1"/>
    </source>
</evidence>
<dbReference type="InParanoid" id="A0A7C8MPR4"/>